<dbReference type="InterPro" id="IPR011049">
    <property type="entry name" value="Serralysin-like_metalloprot_C"/>
</dbReference>
<dbReference type="GO" id="GO:0005576">
    <property type="term" value="C:extracellular region"/>
    <property type="evidence" value="ECO:0007669"/>
    <property type="project" value="UniProtKB-SubCell"/>
</dbReference>
<sequence length="371" mass="39295">MATYYASGNYFSLAPGEIEFAIPKFVPGTANPLPANARIQGNDLANILTGDATDNLLNGLGGADTLTGGQGDDIYAIWSSAAVIRELAGEGTDYIQAFASYVMPEHVEVLELNGSGDFTVTGNGTWNRIYGTGGNNKLSGQGGNDTMSGFEGNDTLDGGTGSDVLTGGTGDDVFYIDNLADQVIEEVGQGRDTVLTSVSFSLGSNEIETLTAMGSAGIRLTGNAHANTLNGNSGRNVLRGDAGNDIVSGKGGHDKFVFDTKLGTSKTDRTVNFDRLVDFDVADSIWLDDRYFNNKALKLLGKKASETKPKQLSGTFFISGSKAKDKDDYIIYNKKTGVLSYDPDGSGSKQAIEFAQLKKNLKITAKDFFII</sequence>
<accession>A0A7W6N9B4</accession>
<dbReference type="EMBL" id="JACIDC010000010">
    <property type="protein sequence ID" value="MBB4041298.1"/>
    <property type="molecule type" value="Genomic_DNA"/>
</dbReference>
<gene>
    <name evidence="3" type="ORF">GGR34_002968</name>
</gene>
<keyword evidence="4" id="KW-1185">Reference proteome</keyword>
<dbReference type="PRINTS" id="PR00313">
    <property type="entry name" value="CABNDNGRPT"/>
</dbReference>
<name>A0A7W6N9B4_9HYPH</name>
<comment type="caution">
    <text evidence="3">The sequence shown here is derived from an EMBL/GenBank/DDBJ whole genome shotgun (WGS) entry which is preliminary data.</text>
</comment>
<protein>
    <submittedName>
        <fullName evidence="3">Ca2+-binding RTX toxin-like protein</fullName>
    </submittedName>
</protein>
<dbReference type="PANTHER" id="PTHR38340:SF1">
    <property type="entry name" value="S-LAYER PROTEIN"/>
    <property type="match status" value="1"/>
</dbReference>
<dbReference type="InterPro" id="IPR050557">
    <property type="entry name" value="RTX_toxin/Mannuronan_C5-epim"/>
</dbReference>
<dbReference type="AlphaFoldDB" id="A0A7W6N9B4"/>
<comment type="subcellular location">
    <subcellularLocation>
        <location evidence="1">Secreted</location>
    </subcellularLocation>
</comment>
<evidence type="ECO:0000313" key="4">
    <source>
        <dbReference type="Proteomes" id="UP000519439"/>
    </source>
</evidence>
<dbReference type="InterPro" id="IPR001343">
    <property type="entry name" value="Hemolysn_Ca-bd"/>
</dbReference>
<proteinExistence type="predicted"/>
<dbReference type="Proteomes" id="UP000519439">
    <property type="component" value="Unassembled WGS sequence"/>
</dbReference>
<organism evidence="3 4">
    <name type="scientific">Microvirga flocculans</name>
    <dbReference type="NCBI Taxonomy" id="217168"/>
    <lineage>
        <taxon>Bacteria</taxon>
        <taxon>Pseudomonadati</taxon>
        <taxon>Pseudomonadota</taxon>
        <taxon>Alphaproteobacteria</taxon>
        <taxon>Hyphomicrobiales</taxon>
        <taxon>Methylobacteriaceae</taxon>
        <taxon>Microvirga</taxon>
    </lineage>
</organism>
<dbReference type="InterPro" id="IPR018511">
    <property type="entry name" value="Hemolysin-typ_Ca-bd_CS"/>
</dbReference>
<dbReference type="Pfam" id="PF00353">
    <property type="entry name" value="HemolysinCabind"/>
    <property type="match status" value="3"/>
</dbReference>
<dbReference type="GO" id="GO:0005509">
    <property type="term" value="F:calcium ion binding"/>
    <property type="evidence" value="ECO:0007669"/>
    <property type="project" value="InterPro"/>
</dbReference>
<dbReference type="PROSITE" id="PS00330">
    <property type="entry name" value="HEMOLYSIN_CALCIUM"/>
    <property type="match status" value="1"/>
</dbReference>
<dbReference type="PANTHER" id="PTHR38340">
    <property type="entry name" value="S-LAYER PROTEIN"/>
    <property type="match status" value="1"/>
</dbReference>
<dbReference type="SUPFAM" id="SSF51120">
    <property type="entry name" value="beta-Roll"/>
    <property type="match status" value="2"/>
</dbReference>
<evidence type="ECO:0000256" key="2">
    <source>
        <dbReference type="ARBA" id="ARBA00022525"/>
    </source>
</evidence>
<reference evidence="3 4" key="1">
    <citation type="submission" date="2020-08" db="EMBL/GenBank/DDBJ databases">
        <title>Genomic Encyclopedia of Type Strains, Phase IV (KMG-IV): sequencing the most valuable type-strain genomes for metagenomic binning, comparative biology and taxonomic classification.</title>
        <authorList>
            <person name="Goeker M."/>
        </authorList>
    </citation>
    <scope>NUCLEOTIDE SEQUENCE [LARGE SCALE GENOMIC DNA]</scope>
    <source>
        <strain evidence="3 4">DSM 15743</strain>
    </source>
</reference>
<evidence type="ECO:0000313" key="3">
    <source>
        <dbReference type="EMBL" id="MBB4041298.1"/>
    </source>
</evidence>
<dbReference type="Gene3D" id="2.150.10.10">
    <property type="entry name" value="Serralysin-like metalloprotease, C-terminal"/>
    <property type="match status" value="3"/>
</dbReference>
<dbReference type="RefSeq" id="WP_051435332.1">
    <property type="nucleotide sequence ID" value="NZ_JACIDC010000010.1"/>
</dbReference>
<evidence type="ECO:0000256" key="1">
    <source>
        <dbReference type="ARBA" id="ARBA00004613"/>
    </source>
</evidence>
<keyword evidence="2" id="KW-0964">Secreted</keyword>